<comment type="caution">
    <text evidence="1">The sequence shown here is derived from an EMBL/GenBank/DDBJ whole genome shotgun (WGS) entry which is preliminary data.</text>
</comment>
<dbReference type="AlphaFoldDB" id="A0A9Q1GQ47"/>
<sequence>MPALHGRRTKRPWSFSNGYHKQHSWKWENFQTIAEIWESIIYLGKPIASTDTFASMRILIDTKNLHYVEGRTKESLSMRFKPQYPSSSTLMEAMDSNDGVLGFEDIKYVQASSDGMDQSDLKEGGTHIPSLNSKEATELLGFQNNSNEEPTGDSSNHSIYSVSRIKTGDDYINSTFNPFENCNRTLKAKERYRYTSRF</sequence>
<dbReference type="Proteomes" id="UP001153076">
    <property type="component" value="Unassembled WGS sequence"/>
</dbReference>
<keyword evidence="2" id="KW-1185">Reference proteome</keyword>
<reference evidence="1" key="1">
    <citation type="submission" date="2022-04" db="EMBL/GenBank/DDBJ databases">
        <title>Carnegiea gigantea Genome sequencing and assembly v2.</title>
        <authorList>
            <person name="Copetti D."/>
            <person name="Sanderson M.J."/>
            <person name="Burquez A."/>
            <person name="Wojciechowski M.F."/>
        </authorList>
    </citation>
    <scope>NUCLEOTIDE SEQUENCE</scope>
    <source>
        <strain evidence="1">SGP5-SGP5p</strain>
        <tissue evidence="1">Aerial part</tissue>
    </source>
</reference>
<protein>
    <submittedName>
        <fullName evidence="1">Uncharacterized protein</fullName>
    </submittedName>
</protein>
<evidence type="ECO:0000313" key="2">
    <source>
        <dbReference type="Proteomes" id="UP001153076"/>
    </source>
</evidence>
<accession>A0A9Q1GQ47</accession>
<organism evidence="1 2">
    <name type="scientific">Carnegiea gigantea</name>
    <dbReference type="NCBI Taxonomy" id="171969"/>
    <lineage>
        <taxon>Eukaryota</taxon>
        <taxon>Viridiplantae</taxon>
        <taxon>Streptophyta</taxon>
        <taxon>Embryophyta</taxon>
        <taxon>Tracheophyta</taxon>
        <taxon>Spermatophyta</taxon>
        <taxon>Magnoliopsida</taxon>
        <taxon>eudicotyledons</taxon>
        <taxon>Gunneridae</taxon>
        <taxon>Pentapetalae</taxon>
        <taxon>Caryophyllales</taxon>
        <taxon>Cactineae</taxon>
        <taxon>Cactaceae</taxon>
        <taxon>Cactoideae</taxon>
        <taxon>Echinocereeae</taxon>
        <taxon>Carnegiea</taxon>
    </lineage>
</organism>
<gene>
    <name evidence="1" type="ORF">Cgig2_031995</name>
</gene>
<dbReference type="EMBL" id="JAKOGI010001969">
    <property type="protein sequence ID" value="KAJ8423402.1"/>
    <property type="molecule type" value="Genomic_DNA"/>
</dbReference>
<proteinExistence type="predicted"/>
<evidence type="ECO:0000313" key="1">
    <source>
        <dbReference type="EMBL" id="KAJ8423402.1"/>
    </source>
</evidence>
<name>A0A9Q1GQ47_9CARY</name>